<organism evidence="8 9">
    <name type="scientific">Strongylocentrotus purpuratus</name>
    <name type="common">Purple sea urchin</name>
    <dbReference type="NCBI Taxonomy" id="7668"/>
    <lineage>
        <taxon>Eukaryota</taxon>
        <taxon>Metazoa</taxon>
        <taxon>Echinodermata</taxon>
        <taxon>Eleutherozoa</taxon>
        <taxon>Echinozoa</taxon>
        <taxon>Echinoidea</taxon>
        <taxon>Euechinoidea</taxon>
        <taxon>Echinacea</taxon>
        <taxon>Camarodonta</taxon>
        <taxon>Echinidea</taxon>
        <taxon>Strongylocentrotidae</taxon>
        <taxon>Strongylocentrotus</taxon>
    </lineage>
</organism>
<dbReference type="KEGG" id="spu:115922347"/>
<evidence type="ECO:0000313" key="8">
    <source>
        <dbReference type="EnsemblMetazoa" id="XP_030837100"/>
    </source>
</evidence>
<evidence type="ECO:0000256" key="1">
    <source>
        <dbReference type="ARBA" id="ARBA00004370"/>
    </source>
</evidence>
<feature type="compositionally biased region" description="Basic and acidic residues" evidence="5">
    <location>
        <begin position="11"/>
        <end position="24"/>
    </location>
</feature>
<dbReference type="GO" id="GO:0016126">
    <property type="term" value="P:sterol biosynthetic process"/>
    <property type="evidence" value="ECO:0000318"/>
    <property type="project" value="GO_Central"/>
</dbReference>
<dbReference type="Pfam" id="PF04116">
    <property type="entry name" value="FA_hydroxylase"/>
    <property type="match status" value="1"/>
</dbReference>
<reference evidence="9" key="1">
    <citation type="submission" date="2015-02" db="EMBL/GenBank/DDBJ databases">
        <title>Genome sequencing for Strongylocentrotus purpuratus.</title>
        <authorList>
            <person name="Murali S."/>
            <person name="Liu Y."/>
            <person name="Vee V."/>
            <person name="English A."/>
            <person name="Wang M."/>
            <person name="Skinner E."/>
            <person name="Han Y."/>
            <person name="Muzny D.M."/>
            <person name="Worley K.C."/>
            <person name="Gibbs R.A."/>
        </authorList>
    </citation>
    <scope>NUCLEOTIDE SEQUENCE</scope>
</reference>
<accession>A0A7M7NIQ6</accession>
<evidence type="ECO:0000256" key="2">
    <source>
        <dbReference type="ARBA" id="ARBA00022692"/>
    </source>
</evidence>
<dbReference type="GO" id="GO:0000254">
    <property type="term" value="F:C-4 methylsterol oxidase activity"/>
    <property type="evidence" value="ECO:0000318"/>
    <property type="project" value="GO_Central"/>
</dbReference>
<feature type="transmembrane region" description="Helical" evidence="6">
    <location>
        <begin position="336"/>
        <end position="356"/>
    </location>
</feature>
<dbReference type="Proteomes" id="UP000007110">
    <property type="component" value="Unassembled WGS sequence"/>
</dbReference>
<name>A0A7M7NIQ6_STRPU</name>
<evidence type="ECO:0000256" key="4">
    <source>
        <dbReference type="ARBA" id="ARBA00023136"/>
    </source>
</evidence>
<dbReference type="RefSeq" id="XP_030837100.1">
    <property type="nucleotide sequence ID" value="XM_030981240.1"/>
</dbReference>
<keyword evidence="4 6" id="KW-0472">Membrane</keyword>
<keyword evidence="3 6" id="KW-1133">Transmembrane helix</keyword>
<feature type="transmembrane region" description="Helical" evidence="6">
    <location>
        <begin position="34"/>
        <end position="57"/>
    </location>
</feature>
<dbReference type="EnsemblMetazoa" id="XM_030981240">
    <property type="protein sequence ID" value="XP_030837100"/>
    <property type="gene ID" value="LOC115922347"/>
</dbReference>
<protein>
    <recommendedName>
        <fullName evidence="7">Fatty acid hydroxylase domain-containing protein</fullName>
    </recommendedName>
</protein>
<keyword evidence="9" id="KW-1185">Reference proteome</keyword>
<keyword evidence="2 6" id="KW-0812">Transmembrane</keyword>
<feature type="transmembrane region" description="Helical" evidence="6">
    <location>
        <begin position="248"/>
        <end position="267"/>
    </location>
</feature>
<dbReference type="InParanoid" id="A0A7M7NIQ6"/>
<comment type="subcellular location">
    <subcellularLocation>
        <location evidence="1">Membrane</location>
    </subcellularLocation>
</comment>
<dbReference type="AlphaFoldDB" id="A0A7M7NIQ6"/>
<feature type="transmembrane region" description="Helical" evidence="6">
    <location>
        <begin position="145"/>
        <end position="165"/>
    </location>
</feature>
<dbReference type="OrthoDB" id="408954at2759"/>
<dbReference type="GeneID" id="115922347"/>
<evidence type="ECO:0000256" key="3">
    <source>
        <dbReference type="ARBA" id="ARBA00022989"/>
    </source>
</evidence>
<dbReference type="OMA" id="GSHENIW"/>
<dbReference type="PANTHER" id="PTHR11863">
    <property type="entry name" value="STEROL DESATURASE"/>
    <property type="match status" value="1"/>
</dbReference>
<feature type="region of interest" description="Disordered" evidence="5">
    <location>
        <begin position="1"/>
        <end position="29"/>
    </location>
</feature>
<dbReference type="InterPro" id="IPR006694">
    <property type="entry name" value="Fatty_acid_hydroxylase"/>
</dbReference>
<evidence type="ECO:0000259" key="7">
    <source>
        <dbReference type="Pfam" id="PF04116"/>
    </source>
</evidence>
<proteinExistence type="predicted"/>
<feature type="transmembrane region" description="Helical" evidence="6">
    <location>
        <begin position="95"/>
        <end position="118"/>
    </location>
</feature>
<evidence type="ECO:0000256" key="6">
    <source>
        <dbReference type="SAM" id="Phobius"/>
    </source>
</evidence>
<dbReference type="InterPro" id="IPR050307">
    <property type="entry name" value="Sterol_Desaturase_Related"/>
</dbReference>
<evidence type="ECO:0000256" key="5">
    <source>
        <dbReference type="SAM" id="MobiDB-lite"/>
    </source>
</evidence>
<dbReference type="GO" id="GO:0005789">
    <property type="term" value="C:endoplasmic reticulum membrane"/>
    <property type="evidence" value="ECO:0000318"/>
    <property type="project" value="GO_Central"/>
</dbReference>
<evidence type="ECO:0000313" key="9">
    <source>
        <dbReference type="Proteomes" id="UP000007110"/>
    </source>
</evidence>
<feature type="domain" description="Fatty acid hydroxylase" evidence="7">
    <location>
        <begin position="294"/>
        <end position="404"/>
    </location>
</feature>
<sequence>MANHHKQNGVHLERDKGDPHENVKLKSPHLGKQGANLTTAILSVIAVMFAIFCAAFRSSLLHHGQSFWISSGDFIARQWGHFYDYFEGNFAKMGIALHCLSVLEHWLLGGLFLIIDLTGRPKFITKYKVQLDQTEIPADKLRRTLWTVFLNQTIYNVPILIGLYYAAVRRGCGSTVEELPTFQTALYHLAVFVVVEEIGFYYSHRLLHHPFLYKNVHKMHHEWTAPIGLVTMYAHPVENLLASSLPAITGPLLVGSHLLTFHIWLLLAQYVSMIHHSGYHLPLLPSPEAHDYHHLKLLHHPWLYKRIHKIHHEWTAPIGLVSLYSHPFESFLSNTFPAVLGVVIAGSHMLVASLWFQLALTVTTITHSGYHLPLLPSPEFHDYHHLKFNNNYGVLGILDWLHGTDVNFRKSKQFQRHKALLGVKPLNEVIPDNTK</sequence>
<feature type="transmembrane region" description="Helical" evidence="6">
    <location>
        <begin position="185"/>
        <end position="202"/>
    </location>
</feature>
<reference evidence="8" key="2">
    <citation type="submission" date="2021-01" db="UniProtKB">
        <authorList>
            <consortium name="EnsemblMetazoa"/>
        </authorList>
    </citation>
    <scope>IDENTIFICATION</scope>
</reference>
<dbReference type="GO" id="GO:0005506">
    <property type="term" value="F:iron ion binding"/>
    <property type="evidence" value="ECO:0007669"/>
    <property type="project" value="InterPro"/>
</dbReference>